<dbReference type="OrthoDB" id="9805309at2"/>
<dbReference type="GO" id="GO:0003677">
    <property type="term" value="F:DNA binding"/>
    <property type="evidence" value="ECO:0007669"/>
    <property type="project" value="UniProtKB-KW"/>
</dbReference>
<gene>
    <name evidence="2" type="ORF">BC748_1121</name>
</gene>
<organism evidence="2 3">
    <name type="scientific">Flavobacterium dankookense</name>
    <dbReference type="NCBI Taxonomy" id="706186"/>
    <lineage>
        <taxon>Bacteria</taxon>
        <taxon>Pseudomonadati</taxon>
        <taxon>Bacteroidota</taxon>
        <taxon>Flavobacteriia</taxon>
        <taxon>Flavobacteriales</taxon>
        <taxon>Flavobacteriaceae</taxon>
        <taxon>Flavobacterium</taxon>
    </lineage>
</organism>
<dbReference type="AlphaFoldDB" id="A0A4R6QBN7"/>
<reference evidence="2 3" key="1">
    <citation type="submission" date="2019-03" db="EMBL/GenBank/DDBJ databases">
        <title>Genomic Encyclopedia of Archaeal and Bacterial Type Strains, Phase II (KMG-II): from individual species to whole genera.</title>
        <authorList>
            <person name="Goeker M."/>
        </authorList>
    </citation>
    <scope>NUCLEOTIDE SEQUENCE [LARGE SCALE GENOMIC DNA]</scope>
    <source>
        <strain evidence="2 3">DSM 25687</strain>
    </source>
</reference>
<keyword evidence="2" id="KW-0238">DNA-binding</keyword>
<evidence type="ECO:0000313" key="2">
    <source>
        <dbReference type="EMBL" id="TDP60144.1"/>
    </source>
</evidence>
<sequence length="118" mass="13795">MLYLNLASIFKARQIEKPYSFLVKIGIAPHTASKIIRNDMHVLRLNHVELICLHLHCEPNDLLAFKPEKNMLLNNNHPLNKLIPQQEEFNWQETLKTLPVSKLKEVAKFLNDTNQEDQ</sequence>
<evidence type="ECO:0000313" key="3">
    <source>
        <dbReference type="Proteomes" id="UP000295260"/>
    </source>
</evidence>
<dbReference type="InterPro" id="IPR001387">
    <property type="entry name" value="Cro/C1-type_HTH"/>
</dbReference>
<dbReference type="EMBL" id="SNXR01000012">
    <property type="protein sequence ID" value="TDP60144.1"/>
    <property type="molecule type" value="Genomic_DNA"/>
</dbReference>
<protein>
    <submittedName>
        <fullName evidence="2">Cro/C1-type helix-turn-helix DNA-binding protein</fullName>
    </submittedName>
</protein>
<name>A0A4R6QBN7_9FLAO</name>
<keyword evidence="3" id="KW-1185">Reference proteome</keyword>
<accession>A0A4R6QBN7</accession>
<proteinExistence type="predicted"/>
<feature type="domain" description="HTH cro/C1-type" evidence="1">
    <location>
        <begin position="5"/>
        <end position="68"/>
    </location>
</feature>
<dbReference type="RefSeq" id="WP_133532436.1">
    <property type="nucleotide sequence ID" value="NZ_SNXR01000012.1"/>
</dbReference>
<dbReference type="Pfam" id="PF13443">
    <property type="entry name" value="HTH_26"/>
    <property type="match status" value="1"/>
</dbReference>
<comment type="caution">
    <text evidence="2">The sequence shown here is derived from an EMBL/GenBank/DDBJ whole genome shotgun (WGS) entry which is preliminary data.</text>
</comment>
<evidence type="ECO:0000259" key="1">
    <source>
        <dbReference type="Pfam" id="PF13443"/>
    </source>
</evidence>
<dbReference type="Proteomes" id="UP000295260">
    <property type="component" value="Unassembled WGS sequence"/>
</dbReference>